<dbReference type="InterPro" id="IPR058192">
    <property type="entry name" value="WHD_ROQ1-like"/>
</dbReference>
<dbReference type="PROSITE" id="PS50104">
    <property type="entry name" value="TIR"/>
    <property type="match status" value="1"/>
</dbReference>
<dbReference type="GO" id="GO:0007165">
    <property type="term" value="P:signal transduction"/>
    <property type="evidence" value="ECO:0007669"/>
    <property type="project" value="InterPro"/>
</dbReference>
<keyword evidence="1" id="KW-0433">Leucine-rich repeat</keyword>
<dbReference type="Pfam" id="PF00931">
    <property type="entry name" value="NB-ARC"/>
    <property type="match status" value="1"/>
</dbReference>
<dbReference type="InterPro" id="IPR000157">
    <property type="entry name" value="TIR_dom"/>
</dbReference>
<dbReference type="SUPFAM" id="SSF52058">
    <property type="entry name" value="L domain-like"/>
    <property type="match status" value="1"/>
</dbReference>
<accession>A0A9C6T791</accession>
<dbReference type="InterPro" id="IPR027417">
    <property type="entry name" value="P-loop_NTPase"/>
</dbReference>
<dbReference type="InterPro" id="IPR002182">
    <property type="entry name" value="NB-ARC"/>
</dbReference>
<dbReference type="InterPro" id="IPR036390">
    <property type="entry name" value="WH_DNA-bd_sf"/>
</dbReference>
<dbReference type="GO" id="GO:0043531">
    <property type="term" value="F:ADP binding"/>
    <property type="evidence" value="ECO:0007669"/>
    <property type="project" value="InterPro"/>
</dbReference>
<dbReference type="Gene3D" id="3.80.10.10">
    <property type="entry name" value="Ribonuclease Inhibitor"/>
    <property type="match status" value="2"/>
</dbReference>
<dbReference type="PRINTS" id="PR00364">
    <property type="entry name" value="DISEASERSIST"/>
</dbReference>
<dbReference type="PANTHER" id="PTHR11017:SF290">
    <property type="entry name" value="ADP-RIBOSYL CYCLASE_CYCLIC ADP-RIBOSE HYDROLASE"/>
    <property type="match status" value="1"/>
</dbReference>
<protein>
    <submittedName>
        <fullName evidence="6 7">Disease resistance protein RPV1-like isoform X1</fullName>
    </submittedName>
</protein>
<dbReference type="PANTHER" id="PTHR11017">
    <property type="entry name" value="LEUCINE-RICH REPEAT-CONTAINING PROTEIN"/>
    <property type="match status" value="1"/>
</dbReference>
<dbReference type="InterPro" id="IPR032675">
    <property type="entry name" value="LRR_dom_sf"/>
</dbReference>
<feature type="domain" description="TIR" evidence="4">
    <location>
        <begin position="1"/>
        <end position="117"/>
    </location>
</feature>
<dbReference type="GeneID" id="107462448"/>
<dbReference type="InterPro" id="IPR035897">
    <property type="entry name" value="Toll_tir_struct_dom_sf"/>
</dbReference>
<reference evidence="5" key="1">
    <citation type="journal article" date="2016" name="Nat. Genet.">
        <title>The genome sequences of Arachis duranensis and Arachis ipaensis, the diploid ancestors of cultivated peanut.</title>
        <authorList>
            <person name="Bertioli D.J."/>
            <person name="Cannon S.B."/>
            <person name="Froenicke L."/>
            <person name="Huang G."/>
            <person name="Farmer A.D."/>
            <person name="Cannon E.K."/>
            <person name="Liu X."/>
            <person name="Gao D."/>
            <person name="Clevenger J."/>
            <person name="Dash S."/>
            <person name="Ren L."/>
            <person name="Moretzsohn M.C."/>
            <person name="Shirasawa K."/>
            <person name="Huang W."/>
            <person name="Vidigal B."/>
            <person name="Abernathy B."/>
            <person name="Chu Y."/>
            <person name="Niederhuth C.E."/>
            <person name="Umale P."/>
            <person name="Araujo A.C."/>
            <person name="Kozik A."/>
            <person name="Kim K.D."/>
            <person name="Burow M.D."/>
            <person name="Varshney R.K."/>
            <person name="Wang X."/>
            <person name="Zhang X."/>
            <person name="Barkley N."/>
            <person name="Guimaraes P.M."/>
            <person name="Isobe S."/>
            <person name="Guo B."/>
            <person name="Liao B."/>
            <person name="Stalker H.T."/>
            <person name="Schmitz R.J."/>
            <person name="Scheffler B.E."/>
            <person name="Leal-Bertioli S.C."/>
            <person name="Xun X."/>
            <person name="Jackson S.A."/>
            <person name="Michelmore R."/>
            <person name="Ozias-Akins P."/>
        </authorList>
    </citation>
    <scope>NUCLEOTIDE SEQUENCE [LARGE SCALE GENOMIC DNA]</scope>
    <source>
        <strain evidence="5">cv. V14167</strain>
    </source>
</reference>
<keyword evidence="2" id="KW-0677">Repeat</keyword>
<sequence length="845" mass="97376">MQLEIHALLSLSSLGSSTYPTSTWCLDEMSAIADLHRQKKQIVVPVFCGITSSDVGRRGGPYDVHFNSEQYSKIPNRVDRWKFDAKYLAKVYGFPINPERPETKQLEEIIAFVTKELNHKFTIDISDLIGIQPRVADLERRLKLTSEDVPFQILEILGMSGIGKTVLAKILFDRISYQFDACCFIQDVNHIHKTHGRGATTKIQKQIIHQLFQEEDLQFLSSPEIVKMLQDRLCNPNLPKRALIVLDDVDDPNQWHELRILPNFLGAGSRVVITTRFEHILNVNTTAYEIYEAPLLNDDDALKLFLTKVSKSDYPSTTVSGVSHKIIEYAQRLPSAIENLASSFHPMGEELWERELVKWRKYPNEKFMKSLQETSYDELNRDEKVIFLDIACFFGGKRKKYVEHILGTKMSDPYLAIQEIRRKSLITIRNHEIHMHQMLRELGKNIVRDKYPEEPKYWSRLWDVEDFQKVLMSDMKANKVQTIVLDDDVSKHEDMKIEGLSNMRDLRLLILHHKSSSENLTFRFNELYYLLWHGYSFTSLSLSIWYNLVELNLINSRIQQLWEGSQPILSWQAIPNLKMVDLSNSKNLKEMPSFEGCRGLVRLDLSGCTNLTKVHESIGLLKELDCLSLQDCTSLALLDFGTNCQLRSLRTLLLSGCTKLEHTPDLSGLSNLRYLDLERCTNLSTVHRSIGEHATLKYLSLRGCINLVHPPDIVNGNSSLLILDLSGCMRITNLLCRRRKFAPSSCLESLIFLSSDFLEPTRTLDFVAKMRCLERPNPKKQGFGSVFDRDWLCSKLTYLNLAYCHELRRFPELSFHGLHEMKGTLERYPQLSIIGQDYIFSASTV</sequence>
<name>A0A9C6T791_ARADU</name>
<dbReference type="Gene3D" id="1.10.8.430">
    <property type="entry name" value="Helical domain of apoptotic protease-activating factors"/>
    <property type="match status" value="1"/>
</dbReference>
<dbReference type="Pfam" id="PF01582">
    <property type="entry name" value="TIR"/>
    <property type="match status" value="1"/>
</dbReference>
<organism evidence="5 7">
    <name type="scientific">Arachis duranensis</name>
    <name type="common">Wild peanut</name>
    <dbReference type="NCBI Taxonomy" id="130453"/>
    <lineage>
        <taxon>Eukaryota</taxon>
        <taxon>Viridiplantae</taxon>
        <taxon>Streptophyta</taxon>
        <taxon>Embryophyta</taxon>
        <taxon>Tracheophyta</taxon>
        <taxon>Spermatophyta</taxon>
        <taxon>Magnoliopsida</taxon>
        <taxon>eudicotyledons</taxon>
        <taxon>Gunneridae</taxon>
        <taxon>Pentapetalae</taxon>
        <taxon>rosids</taxon>
        <taxon>fabids</taxon>
        <taxon>Fabales</taxon>
        <taxon>Fabaceae</taxon>
        <taxon>Papilionoideae</taxon>
        <taxon>50 kb inversion clade</taxon>
        <taxon>dalbergioids sensu lato</taxon>
        <taxon>Dalbergieae</taxon>
        <taxon>Pterocarpus clade</taxon>
        <taxon>Arachis</taxon>
    </lineage>
</organism>
<dbReference type="GO" id="GO:0006952">
    <property type="term" value="P:defense response"/>
    <property type="evidence" value="ECO:0007669"/>
    <property type="project" value="UniProtKB-KW"/>
</dbReference>
<evidence type="ECO:0000313" key="6">
    <source>
        <dbReference type="RefSeq" id="XP_052108846.1"/>
    </source>
</evidence>
<dbReference type="Gene3D" id="3.40.50.10140">
    <property type="entry name" value="Toll/interleukin-1 receptor homology (TIR) domain"/>
    <property type="match status" value="1"/>
</dbReference>
<dbReference type="InterPro" id="IPR044974">
    <property type="entry name" value="Disease_R_plants"/>
</dbReference>
<dbReference type="RefSeq" id="XP_052108847.1">
    <property type="nucleotide sequence ID" value="XM_052252887.1"/>
</dbReference>
<evidence type="ECO:0000313" key="5">
    <source>
        <dbReference type="Proteomes" id="UP000515211"/>
    </source>
</evidence>
<dbReference type="RefSeq" id="XP_052108846.1">
    <property type="nucleotide sequence ID" value="XM_052252886.1"/>
</dbReference>
<dbReference type="Pfam" id="PF23282">
    <property type="entry name" value="WHD_ROQ1"/>
    <property type="match status" value="1"/>
</dbReference>
<dbReference type="Gene3D" id="3.40.50.300">
    <property type="entry name" value="P-loop containing nucleotide triphosphate hydrolases"/>
    <property type="match status" value="1"/>
</dbReference>
<evidence type="ECO:0000256" key="3">
    <source>
        <dbReference type="ARBA" id="ARBA00022821"/>
    </source>
</evidence>
<dbReference type="SUPFAM" id="SSF52540">
    <property type="entry name" value="P-loop containing nucleoside triphosphate hydrolases"/>
    <property type="match status" value="1"/>
</dbReference>
<keyword evidence="5" id="KW-1185">Reference proteome</keyword>
<dbReference type="Proteomes" id="UP000515211">
    <property type="component" value="Chromosome 8"/>
</dbReference>
<evidence type="ECO:0000256" key="1">
    <source>
        <dbReference type="ARBA" id="ARBA00022614"/>
    </source>
</evidence>
<dbReference type="InterPro" id="IPR042197">
    <property type="entry name" value="Apaf_helical"/>
</dbReference>
<dbReference type="KEGG" id="adu:107462448"/>
<gene>
    <name evidence="6 7" type="primary">LOC107462448</name>
</gene>
<proteinExistence type="predicted"/>
<keyword evidence="3" id="KW-0611">Plant defense</keyword>
<evidence type="ECO:0000259" key="4">
    <source>
        <dbReference type="PROSITE" id="PS50104"/>
    </source>
</evidence>
<reference evidence="6 7" key="2">
    <citation type="submission" date="2025-04" db="UniProtKB">
        <authorList>
            <consortium name="RefSeq"/>
        </authorList>
    </citation>
    <scope>IDENTIFICATION</scope>
    <source>
        <tissue evidence="6 7">Whole plant</tissue>
    </source>
</reference>
<evidence type="ECO:0000256" key="2">
    <source>
        <dbReference type="ARBA" id="ARBA00022737"/>
    </source>
</evidence>
<dbReference type="AlphaFoldDB" id="A0A9C6T791"/>
<dbReference type="SUPFAM" id="SSF52200">
    <property type="entry name" value="Toll/Interleukin receptor TIR domain"/>
    <property type="match status" value="1"/>
</dbReference>
<evidence type="ECO:0000313" key="7">
    <source>
        <dbReference type="RefSeq" id="XP_052108847.1"/>
    </source>
</evidence>
<dbReference type="SUPFAM" id="SSF46785">
    <property type="entry name" value="Winged helix' DNA-binding domain"/>
    <property type="match status" value="1"/>
</dbReference>